<feature type="chain" id="PRO_5022065526" evidence="3">
    <location>
        <begin position="30"/>
        <end position="323"/>
    </location>
</feature>
<accession>A0A543I499</accession>
<organism evidence="5 6">
    <name type="scientific">Klugiella xanthotipulae</name>
    <dbReference type="NCBI Taxonomy" id="244735"/>
    <lineage>
        <taxon>Bacteria</taxon>
        <taxon>Bacillati</taxon>
        <taxon>Actinomycetota</taxon>
        <taxon>Actinomycetes</taxon>
        <taxon>Micrococcales</taxon>
        <taxon>Microbacteriaceae</taxon>
        <taxon>Klugiella</taxon>
    </lineage>
</organism>
<evidence type="ECO:0000256" key="3">
    <source>
        <dbReference type="SAM" id="SignalP"/>
    </source>
</evidence>
<dbReference type="Pfam" id="PF13407">
    <property type="entry name" value="Peripla_BP_4"/>
    <property type="match status" value="1"/>
</dbReference>
<gene>
    <name evidence="5" type="ORF">FB466_0187</name>
</gene>
<dbReference type="PROSITE" id="PS51257">
    <property type="entry name" value="PROKAR_LIPOPROTEIN"/>
    <property type="match status" value="1"/>
</dbReference>
<dbReference type="EMBL" id="VFPN01000001">
    <property type="protein sequence ID" value="TQM65387.1"/>
    <property type="molecule type" value="Genomic_DNA"/>
</dbReference>
<comment type="similarity">
    <text evidence="2">Belongs to the bacterial solute-binding protein 2 family.</text>
</comment>
<proteinExistence type="inferred from homology"/>
<dbReference type="GO" id="GO:0030246">
    <property type="term" value="F:carbohydrate binding"/>
    <property type="evidence" value="ECO:0007669"/>
    <property type="project" value="TreeGrafter"/>
</dbReference>
<dbReference type="PANTHER" id="PTHR30036">
    <property type="entry name" value="D-XYLOSE-BINDING PERIPLASMIC PROTEIN"/>
    <property type="match status" value="1"/>
</dbReference>
<comment type="subcellular location">
    <subcellularLocation>
        <location evidence="1">Cell envelope</location>
    </subcellularLocation>
</comment>
<dbReference type="PANTHER" id="PTHR30036:SF7">
    <property type="entry name" value="ABC TRANSPORTER PERIPLASMIC-BINDING PROTEIN YPHF"/>
    <property type="match status" value="1"/>
</dbReference>
<dbReference type="Proteomes" id="UP000318331">
    <property type="component" value="Unassembled WGS sequence"/>
</dbReference>
<comment type="caution">
    <text evidence="5">The sequence shown here is derived from an EMBL/GenBank/DDBJ whole genome shotgun (WGS) entry which is preliminary data.</text>
</comment>
<name>A0A543I499_9MICO</name>
<dbReference type="InterPro" id="IPR025997">
    <property type="entry name" value="SBP_2_dom"/>
</dbReference>
<evidence type="ECO:0000259" key="4">
    <source>
        <dbReference type="Pfam" id="PF13407"/>
    </source>
</evidence>
<dbReference type="GO" id="GO:0030288">
    <property type="term" value="C:outer membrane-bounded periplasmic space"/>
    <property type="evidence" value="ECO:0007669"/>
    <property type="project" value="TreeGrafter"/>
</dbReference>
<evidence type="ECO:0000256" key="1">
    <source>
        <dbReference type="ARBA" id="ARBA00004196"/>
    </source>
</evidence>
<dbReference type="SUPFAM" id="SSF53822">
    <property type="entry name" value="Periplasmic binding protein-like I"/>
    <property type="match status" value="1"/>
</dbReference>
<keyword evidence="6" id="KW-1185">Reference proteome</keyword>
<protein>
    <submittedName>
        <fullName evidence="5">Monosaccharide ABC transporter substrate-binding protein (CUT2 family)</fullName>
    </submittedName>
</protein>
<dbReference type="RefSeq" id="WP_141915116.1">
    <property type="nucleotide sequence ID" value="NZ_BAAAYS010000013.1"/>
</dbReference>
<sequence length="323" mass="33129">MTRTSLLARLILPLVLAAPLLLTGCTAPAVTTETGPSDNLTIAVVTHGTPGDSFWDVVKSGAEQAGEDLNVSITYQGDGDPVKQSSLIDSAVADKVDGIVVSMANPDGLKDSVEAAVAAGIPVVTINSGLERSAEFGALTHVGQSEFIAGQRTGEKLNDAGATRVACVIHEAGNSGLEERCSGVADTFNGTISNVQVDIANIADAQNLITSQLLSDPSIDAVLTLNSGLATAATQAVADAGSDARVATFDVSSDVTDLILDKKVLFAVDQQPYSQGYLPVTFLTLLNRNGDQVGGGQPVYSGPGFVTLDNAAEVAEFAQNGTR</sequence>
<dbReference type="InterPro" id="IPR050555">
    <property type="entry name" value="Bact_Solute-Bind_Prot2"/>
</dbReference>
<evidence type="ECO:0000313" key="5">
    <source>
        <dbReference type="EMBL" id="TQM65387.1"/>
    </source>
</evidence>
<dbReference type="AlphaFoldDB" id="A0A543I499"/>
<dbReference type="CDD" id="cd06312">
    <property type="entry name" value="PBP1_ABC_sugar_binding-like"/>
    <property type="match status" value="1"/>
</dbReference>
<feature type="domain" description="Periplasmic binding protein" evidence="4">
    <location>
        <begin position="42"/>
        <end position="283"/>
    </location>
</feature>
<keyword evidence="3" id="KW-0732">Signal</keyword>
<dbReference type="Gene3D" id="3.40.50.2300">
    <property type="match status" value="2"/>
</dbReference>
<evidence type="ECO:0000313" key="6">
    <source>
        <dbReference type="Proteomes" id="UP000318331"/>
    </source>
</evidence>
<dbReference type="InterPro" id="IPR028082">
    <property type="entry name" value="Peripla_BP_I"/>
</dbReference>
<reference evidence="5 6" key="1">
    <citation type="submission" date="2019-06" db="EMBL/GenBank/DDBJ databases">
        <title>Sequencing the genomes of 1000 actinobacteria strains.</title>
        <authorList>
            <person name="Klenk H.-P."/>
        </authorList>
    </citation>
    <scope>NUCLEOTIDE SEQUENCE [LARGE SCALE GENOMIC DNA]</scope>
    <source>
        <strain evidence="5 6">DSM 18031</strain>
    </source>
</reference>
<evidence type="ECO:0000256" key="2">
    <source>
        <dbReference type="ARBA" id="ARBA00007639"/>
    </source>
</evidence>
<dbReference type="OrthoDB" id="257716at2"/>
<feature type="signal peptide" evidence="3">
    <location>
        <begin position="1"/>
        <end position="29"/>
    </location>
</feature>